<evidence type="ECO:0000313" key="4">
    <source>
        <dbReference type="Proteomes" id="UP001431209"/>
    </source>
</evidence>
<reference evidence="3 4" key="1">
    <citation type="submission" date="2024-03" db="EMBL/GenBank/DDBJ databases">
        <title>The Acrasis kona genome and developmental transcriptomes reveal deep origins of eukaryotic multicellular pathways.</title>
        <authorList>
            <person name="Sheikh S."/>
            <person name="Fu C.-J."/>
            <person name="Brown M.W."/>
            <person name="Baldauf S.L."/>
        </authorList>
    </citation>
    <scope>NUCLEOTIDE SEQUENCE [LARGE SCALE GENOMIC DNA]</scope>
    <source>
        <strain evidence="3 4">ATCC MYA-3509</strain>
    </source>
</reference>
<dbReference type="Proteomes" id="UP001431209">
    <property type="component" value="Unassembled WGS sequence"/>
</dbReference>
<dbReference type="Gene3D" id="3.50.50.60">
    <property type="entry name" value="FAD/NAD(P)-binding domain"/>
    <property type="match status" value="1"/>
</dbReference>
<evidence type="ECO:0000313" key="3">
    <source>
        <dbReference type="EMBL" id="KAL0480331.1"/>
    </source>
</evidence>
<accession>A0AAW2YTQ2</accession>
<gene>
    <name evidence="3" type="ORF">AKO1_007141</name>
</gene>
<dbReference type="EMBL" id="JAOPGA020000651">
    <property type="protein sequence ID" value="KAL0480331.1"/>
    <property type="molecule type" value="Genomic_DNA"/>
</dbReference>
<sequence length="490" mass="54624">MLVVIVLIVVCLLSICVYRYLDGILSAQVQLSSSEIGRPSNVKVVGTAVVVGGSISGIIAASTLSPLSKQVFLIEKRKIPEDSSVADQGNQVHIFLSRGIDIIAKIFPNFIDAIIKKGAVRFDALHDCKSIGIEGPFASCEKGEGGVYGYSISRACVEVVIRRLALETFKNIQVIDEAEVIRLEGTKDHVTGLTYKNLDQEEITIQSDLFVDASGLYGISARLLNKQYGINIEKKKVKSYIEYISCRYAPRPEYKVKNPIIFYRGHPPHKPYGGISQLLEDGNLIIMLGMFKTPMSTNRESFEDFFKEKQMHLISEIIENSDPIGSVFSFKKEGSQYNYFENLNMKGMIALGDAVCSFNPVYGQGMTCAAEGCLLLDQLLRNRKPFSCQEYQKRLCKIVTLPWLLATNADLCFPGTQGGSSFQRMMIPRTIKANQEVAVKLARSKETHIDVAIVMNMTEGTGWRILTPLWLRKLFGYPIVPVMKPGYPVW</sequence>
<evidence type="ECO:0000256" key="2">
    <source>
        <dbReference type="ARBA" id="ARBA00023002"/>
    </source>
</evidence>
<dbReference type="Pfam" id="PF12831">
    <property type="entry name" value="FAD_oxidored"/>
    <property type="match status" value="1"/>
</dbReference>
<dbReference type="InterPro" id="IPR050816">
    <property type="entry name" value="Flavin-dep_Halogenase_NPB"/>
</dbReference>
<dbReference type="GO" id="GO:0016491">
    <property type="term" value="F:oxidoreductase activity"/>
    <property type="evidence" value="ECO:0007669"/>
    <property type="project" value="UniProtKB-KW"/>
</dbReference>
<keyword evidence="2" id="KW-0560">Oxidoreductase</keyword>
<evidence type="ECO:0000256" key="1">
    <source>
        <dbReference type="ARBA" id="ARBA00005706"/>
    </source>
</evidence>
<organism evidence="3 4">
    <name type="scientific">Acrasis kona</name>
    <dbReference type="NCBI Taxonomy" id="1008807"/>
    <lineage>
        <taxon>Eukaryota</taxon>
        <taxon>Discoba</taxon>
        <taxon>Heterolobosea</taxon>
        <taxon>Tetramitia</taxon>
        <taxon>Eutetramitia</taxon>
        <taxon>Acrasidae</taxon>
        <taxon>Acrasis</taxon>
    </lineage>
</organism>
<dbReference type="PANTHER" id="PTHR43747:SF5">
    <property type="entry name" value="FAD-BINDING DOMAIN-CONTAINING PROTEIN"/>
    <property type="match status" value="1"/>
</dbReference>
<name>A0AAW2YTQ2_9EUKA</name>
<keyword evidence="4" id="KW-1185">Reference proteome</keyword>
<dbReference type="SUPFAM" id="SSF51905">
    <property type="entry name" value="FAD/NAD(P)-binding domain"/>
    <property type="match status" value="1"/>
</dbReference>
<dbReference type="PANTHER" id="PTHR43747">
    <property type="entry name" value="FAD-BINDING PROTEIN"/>
    <property type="match status" value="1"/>
</dbReference>
<comment type="similarity">
    <text evidence="1">Belongs to the flavin-dependent halogenase family.</text>
</comment>
<dbReference type="InterPro" id="IPR036188">
    <property type="entry name" value="FAD/NAD-bd_sf"/>
</dbReference>
<comment type="caution">
    <text evidence="3">The sequence shown here is derived from an EMBL/GenBank/DDBJ whole genome shotgun (WGS) entry which is preliminary data.</text>
</comment>
<protein>
    <submittedName>
        <fullName evidence="3">Lsd18</fullName>
    </submittedName>
</protein>
<dbReference type="AlphaFoldDB" id="A0AAW2YTQ2"/>
<proteinExistence type="inferred from homology"/>